<protein>
    <recommendedName>
        <fullName evidence="2">Alanine racemase N-terminal domain-containing protein</fullName>
    </recommendedName>
</protein>
<dbReference type="PROSITE" id="PS01211">
    <property type="entry name" value="UPF0001"/>
    <property type="match status" value="1"/>
</dbReference>
<dbReference type="Gene3D" id="3.20.20.10">
    <property type="entry name" value="Alanine racemase"/>
    <property type="match status" value="1"/>
</dbReference>
<evidence type="ECO:0000256" key="1">
    <source>
        <dbReference type="ARBA" id="ARBA00022898"/>
    </source>
</evidence>
<dbReference type="EMBL" id="FPHJ01000055">
    <property type="protein sequence ID" value="SFV67176.1"/>
    <property type="molecule type" value="Genomic_DNA"/>
</dbReference>
<dbReference type="PANTHER" id="PTHR10146">
    <property type="entry name" value="PROLINE SYNTHETASE CO-TRANSCRIBED BACTERIAL HOMOLOG PROTEIN"/>
    <property type="match status" value="1"/>
</dbReference>
<dbReference type="PANTHER" id="PTHR10146:SF14">
    <property type="entry name" value="PYRIDOXAL PHOSPHATE HOMEOSTASIS PROTEIN"/>
    <property type="match status" value="1"/>
</dbReference>
<sequence>MVQYLMRLMSIRENIKKINTHLSGVRLIAVSKTRAKEELVQAIEVGQKDFGENYVQEALTKINELKKYHLIWHFIGPIQSNKTALIAENFDWVHSVDRLKIAKRLNDQRPKNLGKLKILIQVNIDNEITKSGVSLLELSDLIDNIKSFKNLSLEGLMCIPKSSNSVNAFIKMQELKNKYQLKELSMGMSNDFDQAVKYGATMVRLGSIIFGQRE</sequence>
<organism evidence="3">
    <name type="scientific">hydrothermal vent metagenome</name>
    <dbReference type="NCBI Taxonomy" id="652676"/>
    <lineage>
        <taxon>unclassified sequences</taxon>
        <taxon>metagenomes</taxon>
        <taxon>ecological metagenomes</taxon>
    </lineage>
</organism>
<accession>A0A1W1CMY7</accession>
<dbReference type="InterPro" id="IPR011078">
    <property type="entry name" value="PyrdxlP_homeostasis"/>
</dbReference>
<dbReference type="NCBIfam" id="TIGR00044">
    <property type="entry name" value="YggS family pyridoxal phosphate-dependent enzyme"/>
    <property type="match status" value="1"/>
</dbReference>
<gene>
    <name evidence="3" type="ORF">MNB_SUP05-5-887</name>
</gene>
<evidence type="ECO:0000313" key="3">
    <source>
        <dbReference type="EMBL" id="SFV67176.1"/>
    </source>
</evidence>
<dbReference type="InterPro" id="IPR029066">
    <property type="entry name" value="PLP-binding_barrel"/>
</dbReference>
<dbReference type="GO" id="GO:0030170">
    <property type="term" value="F:pyridoxal phosphate binding"/>
    <property type="evidence" value="ECO:0007669"/>
    <property type="project" value="InterPro"/>
</dbReference>
<feature type="domain" description="Alanine racemase N-terminal" evidence="2">
    <location>
        <begin position="8"/>
        <end position="213"/>
    </location>
</feature>
<dbReference type="AlphaFoldDB" id="A0A1W1CMY7"/>
<dbReference type="HAMAP" id="MF_02087">
    <property type="entry name" value="PLP_homeostasis"/>
    <property type="match status" value="1"/>
</dbReference>
<dbReference type="Pfam" id="PF01168">
    <property type="entry name" value="Ala_racemase_N"/>
    <property type="match status" value="1"/>
</dbReference>
<reference evidence="3" key="1">
    <citation type="submission" date="2016-10" db="EMBL/GenBank/DDBJ databases">
        <authorList>
            <person name="de Groot N.N."/>
        </authorList>
    </citation>
    <scope>NUCLEOTIDE SEQUENCE</scope>
</reference>
<evidence type="ECO:0000259" key="2">
    <source>
        <dbReference type="Pfam" id="PF01168"/>
    </source>
</evidence>
<dbReference type="SUPFAM" id="SSF51419">
    <property type="entry name" value="PLP-binding barrel"/>
    <property type="match status" value="1"/>
</dbReference>
<dbReference type="InterPro" id="IPR001608">
    <property type="entry name" value="Ala_racemase_N"/>
</dbReference>
<name>A0A1W1CMY7_9ZZZZ</name>
<keyword evidence="1" id="KW-0663">Pyridoxal phosphate</keyword>
<dbReference type="PIRSF" id="PIRSF004848">
    <property type="entry name" value="YBL036c_PLPDEIII"/>
    <property type="match status" value="1"/>
</dbReference>
<proteinExistence type="inferred from homology"/>
<dbReference type="FunFam" id="3.20.20.10:FF:000018">
    <property type="entry name" value="Pyridoxal phosphate homeostasis protein"/>
    <property type="match status" value="1"/>
</dbReference>